<feature type="region of interest" description="Disordered" evidence="1">
    <location>
        <begin position="61"/>
        <end position="97"/>
    </location>
</feature>
<sequence length="114" mass="13263">MLREESLFETYVPWKLSWRRFGAVGERVSCLAVDDAGRRGYAVYSLMHQREGYQGRRLGRLASGRRGRRTGRKRTAMTESRRNTAGSGQRQRVLRQRTDEDELVWIRHHGTPGT</sequence>
<dbReference type="EMBL" id="LSBH01000001">
    <property type="protein sequence ID" value="OAQ87519.1"/>
    <property type="molecule type" value="Genomic_DNA"/>
</dbReference>
<gene>
    <name evidence="2" type="ORF">VFPBJ_01559</name>
    <name evidence="3" type="ORF">VFPFJ_01590</name>
</gene>
<dbReference type="AlphaFoldDB" id="A0A179I1G9"/>
<organism evidence="3 4">
    <name type="scientific">Purpureocillium lilacinum</name>
    <name type="common">Paecilomyces lilacinus</name>
    <dbReference type="NCBI Taxonomy" id="33203"/>
    <lineage>
        <taxon>Eukaryota</taxon>
        <taxon>Fungi</taxon>
        <taxon>Dikarya</taxon>
        <taxon>Ascomycota</taxon>
        <taxon>Pezizomycotina</taxon>
        <taxon>Sordariomycetes</taxon>
        <taxon>Hypocreomycetidae</taxon>
        <taxon>Hypocreales</taxon>
        <taxon>Ophiocordycipitaceae</taxon>
        <taxon>Purpureocillium</taxon>
    </lineage>
</organism>
<reference evidence="3 4" key="1">
    <citation type="submission" date="2016-02" db="EMBL/GenBank/DDBJ databases">
        <title>Biosynthesis of antibiotic leucinostatins and their inhibition on Phytophthora in bio-control Purpureocillium lilacinum.</title>
        <authorList>
            <person name="Wang G."/>
            <person name="Liu Z."/>
            <person name="Lin R."/>
            <person name="Li E."/>
            <person name="Mao Z."/>
            <person name="Ling J."/>
            <person name="Yin W."/>
            <person name="Xie B."/>
        </authorList>
    </citation>
    <scope>NUCLEOTIDE SEQUENCE [LARGE SCALE GENOMIC DNA]</scope>
    <source>
        <strain evidence="2">PLBJ-1</strain>
        <strain evidence="3">PLFJ-1</strain>
    </source>
</reference>
<name>A0A179I1G9_PURLI</name>
<dbReference type="Proteomes" id="UP000078240">
    <property type="component" value="Unassembled WGS sequence"/>
</dbReference>
<evidence type="ECO:0000313" key="4">
    <source>
        <dbReference type="Proteomes" id="UP000078340"/>
    </source>
</evidence>
<protein>
    <submittedName>
        <fullName evidence="3">Uncharacterized protein</fullName>
    </submittedName>
</protein>
<accession>A0A179I1G9</accession>
<proteinExistence type="predicted"/>
<feature type="compositionally biased region" description="Basic residues" evidence="1">
    <location>
        <begin position="61"/>
        <end position="75"/>
    </location>
</feature>
<comment type="caution">
    <text evidence="3">The sequence shown here is derived from an EMBL/GenBank/DDBJ whole genome shotgun (WGS) entry which is preliminary data.</text>
</comment>
<evidence type="ECO:0000256" key="1">
    <source>
        <dbReference type="SAM" id="MobiDB-lite"/>
    </source>
</evidence>
<evidence type="ECO:0000313" key="2">
    <source>
        <dbReference type="EMBL" id="OAQ87519.1"/>
    </source>
</evidence>
<dbReference type="Proteomes" id="UP000078340">
    <property type="component" value="Unassembled WGS sequence"/>
</dbReference>
<dbReference type="EMBL" id="LSBI01000001">
    <property type="protein sequence ID" value="OAQ95480.1"/>
    <property type="molecule type" value="Genomic_DNA"/>
</dbReference>
<evidence type="ECO:0000313" key="3">
    <source>
        <dbReference type="EMBL" id="OAQ95480.1"/>
    </source>
</evidence>